<dbReference type="AlphaFoldDB" id="G8LE09"/>
<dbReference type="Proteomes" id="UP000007838">
    <property type="component" value="Chromosome"/>
</dbReference>
<dbReference type="KEGG" id="eec:EcWSU1_03775"/>
<reference evidence="1 2" key="1">
    <citation type="journal article" date="2011" name="Stand. Genomic Sci.">
        <title>Complete genome of the onion pathogen Enterobacter cloacae EcWSU1.</title>
        <authorList>
            <person name="Humann J.L."/>
            <person name="Wildung M."/>
            <person name="Cheng C.H."/>
            <person name="Lee T."/>
            <person name="Stewart J.E."/>
            <person name="Drew J.C."/>
            <person name="Triplett E.W."/>
            <person name="Main D."/>
            <person name="Schroeder B.K."/>
        </authorList>
    </citation>
    <scope>NUCLEOTIDE SEQUENCE [LARGE SCALE GENOMIC DNA]</scope>
    <source>
        <strain evidence="1 2">EcWSU1</strain>
    </source>
</reference>
<proteinExistence type="predicted"/>
<gene>
    <name evidence="1" type="ORF">EcWSU1_03775</name>
</gene>
<accession>G8LE09</accession>
<evidence type="ECO:0000313" key="2">
    <source>
        <dbReference type="Proteomes" id="UP000007838"/>
    </source>
</evidence>
<name>G8LE09_9ENTR</name>
<dbReference type="HOGENOM" id="CLU_3183226_0_0_6"/>
<evidence type="ECO:0000313" key="1">
    <source>
        <dbReference type="EMBL" id="AEW75203.1"/>
    </source>
</evidence>
<dbReference type="EMBL" id="CP002886">
    <property type="protein sequence ID" value="AEW75203.1"/>
    <property type="molecule type" value="Genomic_DNA"/>
</dbReference>
<sequence length="46" mass="5289">MHLKIKGDMIARNFSFLCTEPPMMMLSVAARTLTRIDIIYSCLTVR</sequence>
<organism evidence="1 2">
    <name type="scientific">Enterobacter ludwigii</name>
    <dbReference type="NCBI Taxonomy" id="299767"/>
    <lineage>
        <taxon>Bacteria</taxon>
        <taxon>Pseudomonadati</taxon>
        <taxon>Pseudomonadota</taxon>
        <taxon>Gammaproteobacteria</taxon>
        <taxon>Enterobacterales</taxon>
        <taxon>Enterobacteriaceae</taxon>
        <taxon>Enterobacter</taxon>
        <taxon>Enterobacter cloacae complex</taxon>
    </lineage>
</organism>
<protein>
    <submittedName>
        <fullName evidence="1">Uncharacterized protein</fullName>
    </submittedName>
</protein>